<evidence type="ECO:0000313" key="9">
    <source>
        <dbReference type="EMBL" id="MDC0677053.1"/>
    </source>
</evidence>
<evidence type="ECO:0000256" key="4">
    <source>
        <dbReference type="ARBA" id="ARBA00022692"/>
    </source>
</evidence>
<dbReference type="CDD" id="cd06261">
    <property type="entry name" value="TM_PBP2"/>
    <property type="match status" value="1"/>
</dbReference>
<comment type="caution">
    <text evidence="9">The sequence shown here is derived from an EMBL/GenBank/DDBJ whole genome shotgun (WGS) entry which is preliminary data.</text>
</comment>
<feature type="transmembrane region" description="Helical" evidence="7">
    <location>
        <begin position="77"/>
        <end position="98"/>
    </location>
</feature>
<dbReference type="SUPFAM" id="SSF161098">
    <property type="entry name" value="MetI-like"/>
    <property type="match status" value="1"/>
</dbReference>
<reference evidence="9 10" key="1">
    <citation type="submission" date="2023-01" db="EMBL/GenBank/DDBJ databases">
        <title>Minimal conservation of predation-associated metabolite biosynthetic gene clusters underscores biosynthetic potential of Myxococcota including descriptions for ten novel species: Archangium lansinium sp. nov., Myxococcus landrumus sp. nov., Nannocystis bai.</title>
        <authorList>
            <person name="Ahearne A."/>
            <person name="Stevens C."/>
            <person name="Dowd S."/>
        </authorList>
    </citation>
    <scope>NUCLEOTIDE SEQUENCE [LARGE SCALE GENOMIC DNA]</scope>
    <source>
        <strain evidence="9 10">WIWO2</strain>
    </source>
</reference>
<feature type="transmembrane region" description="Helical" evidence="7">
    <location>
        <begin position="20"/>
        <end position="41"/>
    </location>
</feature>
<proteinExistence type="inferred from homology"/>
<dbReference type="RefSeq" id="WP_272093825.1">
    <property type="nucleotide sequence ID" value="NZ_JAQNDK010000001.1"/>
</dbReference>
<comment type="similarity">
    <text evidence="7">Belongs to the binding-protein-dependent transport system permease family.</text>
</comment>
<keyword evidence="6 7" id="KW-0472">Membrane</keyword>
<evidence type="ECO:0000259" key="8">
    <source>
        <dbReference type="PROSITE" id="PS50928"/>
    </source>
</evidence>
<dbReference type="PANTHER" id="PTHR30151">
    <property type="entry name" value="ALKANE SULFONATE ABC TRANSPORTER-RELATED, MEMBRANE SUBUNIT"/>
    <property type="match status" value="1"/>
</dbReference>
<keyword evidence="10" id="KW-1185">Reference proteome</keyword>
<dbReference type="EMBL" id="JAQNDK010000001">
    <property type="protein sequence ID" value="MDC0677053.1"/>
    <property type="molecule type" value="Genomic_DNA"/>
</dbReference>
<evidence type="ECO:0000256" key="5">
    <source>
        <dbReference type="ARBA" id="ARBA00022989"/>
    </source>
</evidence>
<evidence type="ECO:0000256" key="1">
    <source>
        <dbReference type="ARBA" id="ARBA00004651"/>
    </source>
</evidence>
<evidence type="ECO:0000256" key="7">
    <source>
        <dbReference type="RuleBase" id="RU363032"/>
    </source>
</evidence>
<feature type="transmembrane region" description="Helical" evidence="7">
    <location>
        <begin position="226"/>
        <end position="246"/>
    </location>
</feature>
<protein>
    <submittedName>
        <fullName evidence="9">ABC transporter permease subunit</fullName>
    </submittedName>
</protein>
<keyword evidence="4 7" id="KW-0812">Transmembrane</keyword>
<feature type="domain" description="ABC transmembrane type-1" evidence="8">
    <location>
        <begin position="70"/>
        <end position="250"/>
    </location>
</feature>
<evidence type="ECO:0000256" key="3">
    <source>
        <dbReference type="ARBA" id="ARBA00022475"/>
    </source>
</evidence>
<gene>
    <name evidence="9" type="ORF">POL72_04825</name>
</gene>
<keyword evidence="2 7" id="KW-0813">Transport</keyword>
<organism evidence="9 10">
    <name type="scientific">Sorangium atrum</name>
    <dbReference type="NCBI Taxonomy" id="2995308"/>
    <lineage>
        <taxon>Bacteria</taxon>
        <taxon>Pseudomonadati</taxon>
        <taxon>Myxococcota</taxon>
        <taxon>Polyangia</taxon>
        <taxon>Polyangiales</taxon>
        <taxon>Polyangiaceae</taxon>
        <taxon>Sorangium</taxon>
    </lineage>
</organism>
<dbReference type="Proteomes" id="UP001217485">
    <property type="component" value="Unassembled WGS sequence"/>
</dbReference>
<feature type="transmembrane region" description="Helical" evidence="7">
    <location>
        <begin position="110"/>
        <end position="130"/>
    </location>
</feature>
<keyword evidence="3" id="KW-1003">Cell membrane</keyword>
<evidence type="ECO:0000256" key="6">
    <source>
        <dbReference type="ARBA" id="ARBA00023136"/>
    </source>
</evidence>
<evidence type="ECO:0000256" key="2">
    <source>
        <dbReference type="ARBA" id="ARBA00022448"/>
    </source>
</evidence>
<dbReference type="InterPro" id="IPR000515">
    <property type="entry name" value="MetI-like"/>
</dbReference>
<sequence>MTAGEAPIGGGAVRGFGVRIAPWLAPLALVILWEVLSRLQIIPKTLLPSPVEVLVAASNATRSGELPAHLGVSALRAVGGLVVGAVIGLALGLGTGLSRPLQLVIDGPLQMLRAIPALALVPLVILWFGLGETAKLFIVAITVLFPVYLNTFHGVRSVDPQLIEMAQVYDVRGFALYREVIFPGALPSILVGLRFALGLSWLVLIVAETLGASQGLGYVAMNAREFMQMDLLVLTIVLWALLGKLADSLARWLERRLLPWQPPLQRLEAR</sequence>
<accession>A0ABT5BSB8</accession>
<dbReference type="Gene3D" id="1.10.3720.10">
    <property type="entry name" value="MetI-like"/>
    <property type="match status" value="1"/>
</dbReference>
<name>A0ABT5BSB8_9BACT</name>
<comment type="subcellular location">
    <subcellularLocation>
        <location evidence="1 7">Cell membrane</location>
        <topology evidence="1 7">Multi-pass membrane protein</topology>
    </subcellularLocation>
</comment>
<dbReference type="PANTHER" id="PTHR30151:SF38">
    <property type="entry name" value="ALIPHATIC SULFONATES TRANSPORT PERMEASE PROTEIN SSUC-RELATED"/>
    <property type="match status" value="1"/>
</dbReference>
<dbReference type="InterPro" id="IPR035906">
    <property type="entry name" value="MetI-like_sf"/>
</dbReference>
<dbReference type="Pfam" id="PF00528">
    <property type="entry name" value="BPD_transp_1"/>
    <property type="match status" value="1"/>
</dbReference>
<dbReference type="PROSITE" id="PS50928">
    <property type="entry name" value="ABC_TM1"/>
    <property type="match status" value="1"/>
</dbReference>
<evidence type="ECO:0000313" key="10">
    <source>
        <dbReference type="Proteomes" id="UP001217485"/>
    </source>
</evidence>
<keyword evidence="5 7" id="KW-1133">Transmembrane helix</keyword>
<feature type="transmembrane region" description="Helical" evidence="7">
    <location>
        <begin position="180"/>
        <end position="206"/>
    </location>
</feature>
<feature type="transmembrane region" description="Helical" evidence="7">
    <location>
        <begin position="136"/>
        <end position="155"/>
    </location>
</feature>